<evidence type="ECO:0000256" key="6">
    <source>
        <dbReference type="SAM" id="Phobius"/>
    </source>
</evidence>
<dbReference type="EMBL" id="CP034235">
    <property type="protein sequence ID" value="QGQ97648.1"/>
    <property type="molecule type" value="Genomic_DNA"/>
</dbReference>
<keyword evidence="4 6" id="KW-1133">Transmembrane helix</keyword>
<dbReference type="AlphaFoldDB" id="A0A6B8RQT8"/>
<accession>A0A6B8RQT8</accession>
<dbReference type="KEGG" id="ppsc:EHS13_23535"/>
<evidence type="ECO:0000256" key="4">
    <source>
        <dbReference type="ARBA" id="ARBA00022989"/>
    </source>
</evidence>
<organism evidence="7 8">
    <name type="scientific">Paenibacillus psychroresistens</name>
    <dbReference type="NCBI Taxonomy" id="1778678"/>
    <lineage>
        <taxon>Bacteria</taxon>
        <taxon>Bacillati</taxon>
        <taxon>Bacillota</taxon>
        <taxon>Bacilli</taxon>
        <taxon>Bacillales</taxon>
        <taxon>Paenibacillaceae</taxon>
        <taxon>Paenibacillus</taxon>
    </lineage>
</organism>
<dbReference type="InterPro" id="IPR001182">
    <property type="entry name" value="FtsW/RodA"/>
</dbReference>
<dbReference type="PANTHER" id="PTHR30474">
    <property type="entry name" value="CELL CYCLE PROTEIN"/>
    <property type="match status" value="1"/>
</dbReference>
<feature type="transmembrane region" description="Helical" evidence="6">
    <location>
        <begin position="178"/>
        <end position="200"/>
    </location>
</feature>
<evidence type="ECO:0000256" key="3">
    <source>
        <dbReference type="ARBA" id="ARBA00022960"/>
    </source>
</evidence>
<feature type="transmembrane region" description="Helical" evidence="6">
    <location>
        <begin position="28"/>
        <end position="46"/>
    </location>
</feature>
<keyword evidence="3" id="KW-0133">Cell shape</keyword>
<evidence type="ECO:0000256" key="2">
    <source>
        <dbReference type="ARBA" id="ARBA00022692"/>
    </source>
</evidence>
<dbReference type="Proteomes" id="UP000426246">
    <property type="component" value="Chromosome"/>
</dbReference>
<dbReference type="PANTHER" id="PTHR30474:SF1">
    <property type="entry name" value="PEPTIDOGLYCAN GLYCOSYLTRANSFERASE MRDB"/>
    <property type="match status" value="1"/>
</dbReference>
<evidence type="ECO:0000256" key="1">
    <source>
        <dbReference type="ARBA" id="ARBA00004141"/>
    </source>
</evidence>
<name>A0A6B8RQT8_9BACL</name>
<evidence type="ECO:0000313" key="8">
    <source>
        <dbReference type="Proteomes" id="UP000426246"/>
    </source>
</evidence>
<gene>
    <name evidence="7" type="ORF">EHS13_23535</name>
</gene>
<keyword evidence="5 6" id="KW-0472">Membrane</keyword>
<reference evidence="8" key="1">
    <citation type="submission" date="2018-11" db="EMBL/GenBank/DDBJ databases">
        <title>Complete genome sequence of Paenibacillus sp. ML311-T8.</title>
        <authorList>
            <person name="Nam Y.-D."/>
            <person name="Kang J."/>
            <person name="Chung W.-H."/>
            <person name="Park Y.S."/>
        </authorList>
    </citation>
    <scope>NUCLEOTIDE SEQUENCE [LARGE SCALE GENOMIC DNA]</scope>
    <source>
        <strain evidence="8">ML311-T8</strain>
    </source>
</reference>
<dbReference type="GO" id="GO:0005886">
    <property type="term" value="C:plasma membrane"/>
    <property type="evidence" value="ECO:0007669"/>
    <property type="project" value="TreeGrafter"/>
</dbReference>
<dbReference type="GO" id="GO:0008360">
    <property type="term" value="P:regulation of cell shape"/>
    <property type="evidence" value="ECO:0007669"/>
    <property type="project" value="UniProtKB-KW"/>
</dbReference>
<feature type="transmembrane region" description="Helical" evidence="6">
    <location>
        <begin position="145"/>
        <end position="166"/>
    </location>
</feature>
<evidence type="ECO:0000313" key="7">
    <source>
        <dbReference type="EMBL" id="QGQ97648.1"/>
    </source>
</evidence>
<dbReference type="Pfam" id="PF01098">
    <property type="entry name" value="FTSW_RODA_SPOVE"/>
    <property type="match status" value="1"/>
</dbReference>
<dbReference type="GO" id="GO:0032153">
    <property type="term" value="C:cell division site"/>
    <property type="evidence" value="ECO:0007669"/>
    <property type="project" value="TreeGrafter"/>
</dbReference>
<proteinExistence type="predicted"/>
<dbReference type="GO" id="GO:0015648">
    <property type="term" value="F:lipid-linked peptidoglycan transporter activity"/>
    <property type="evidence" value="ECO:0007669"/>
    <property type="project" value="TreeGrafter"/>
</dbReference>
<comment type="subcellular location">
    <subcellularLocation>
        <location evidence="1">Membrane</location>
        <topology evidence="1">Multi-pass membrane protein</topology>
    </subcellularLocation>
</comment>
<dbReference type="GO" id="GO:0051301">
    <property type="term" value="P:cell division"/>
    <property type="evidence" value="ECO:0007669"/>
    <property type="project" value="InterPro"/>
</dbReference>
<feature type="transmembrane region" description="Helical" evidence="6">
    <location>
        <begin position="104"/>
        <end position="133"/>
    </location>
</feature>
<keyword evidence="8" id="KW-1185">Reference proteome</keyword>
<protein>
    <submittedName>
        <fullName evidence="7">FtsW/RodA/SpoVE family cell cycle protein</fullName>
    </submittedName>
</protein>
<keyword evidence="2 6" id="KW-0812">Transmembrane</keyword>
<sequence length="210" mass="23474">MMVPAIPILSMYLLVSFILFGWLSRKWLLSSSIAAGLFLIGIVYAWSTPFLWNRLMAAINPLNDPSGAGYLYIQSAASIRSSDWWGKGFGAYENHLPAFQSEMLVIYLINCFGWGAGLVLLSTVIWFLTRLVYSFKAVREPYGRTLILALSMLLAIQLVYGLAMASGKLLIIDLPIPFLSYGGSHLMIEYAVVGLLLGVYRRKDMIPYRS</sequence>
<evidence type="ECO:0000256" key="5">
    <source>
        <dbReference type="ARBA" id="ARBA00023136"/>
    </source>
</evidence>
<feature type="transmembrane region" description="Helical" evidence="6">
    <location>
        <begin position="6"/>
        <end position="23"/>
    </location>
</feature>